<evidence type="ECO:0000313" key="3">
    <source>
        <dbReference type="Proteomes" id="UP001341840"/>
    </source>
</evidence>
<dbReference type="Proteomes" id="UP001341840">
    <property type="component" value="Unassembled WGS sequence"/>
</dbReference>
<gene>
    <name evidence="2" type="ORF">PIB30_004960</name>
</gene>
<comment type="caution">
    <text evidence="2">The sequence shown here is derived from an EMBL/GenBank/DDBJ whole genome shotgun (WGS) entry which is preliminary data.</text>
</comment>
<keyword evidence="1" id="KW-0812">Transmembrane</keyword>
<feature type="transmembrane region" description="Helical" evidence="1">
    <location>
        <begin position="142"/>
        <end position="161"/>
    </location>
</feature>
<name>A0ABU6X166_9FABA</name>
<evidence type="ECO:0000313" key="2">
    <source>
        <dbReference type="EMBL" id="MED6191881.1"/>
    </source>
</evidence>
<sequence length="162" mass="18391">MSRRGQTSATRSRTLGEYNIGGDSRTCTLSADSVGQPRKMKFSSLRCDCGCYAIIFQSCTKLNPDRFFLGCPNYNTTQPHCNYFYWLDLLVEENIEEVGGGRNGIFMSRKLKALEHRVMELEMELNLRMKNDARVVNDNKSLRFVIVGSISILLVLAMKGLF</sequence>
<protein>
    <recommendedName>
        <fullName evidence="4">Zinc finger GRF-type domain-containing protein</fullName>
    </recommendedName>
</protein>
<organism evidence="2 3">
    <name type="scientific">Stylosanthes scabra</name>
    <dbReference type="NCBI Taxonomy" id="79078"/>
    <lineage>
        <taxon>Eukaryota</taxon>
        <taxon>Viridiplantae</taxon>
        <taxon>Streptophyta</taxon>
        <taxon>Embryophyta</taxon>
        <taxon>Tracheophyta</taxon>
        <taxon>Spermatophyta</taxon>
        <taxon>Magnoliopsida</taxon>
        <taxon>eudicotyledons</taxon>
        <taxon>Gunneridae</taxon>
        <taxon>Pentapetalae</taxon>
        <taxon>rosids</taxon>
        <taxon>fabids</taxon>
        <taxon>Fabales</taxon>
        <taxon>Fabaceae</taxon>
        <taxon>Papilionoideae</taxon>
        <taxon>50 kb inversion clade</taxon>
        <taxon>dalbergioids sensu lato</taxon>
        <taxon>Dalbergieae</taxon>
        <taxon>Pterocarpus clade</taxon>
        <taxon>Stylosanthes</taxon>
    </lineage>
</organism>
<accession>A0ABU6X166</accession>
<reference evidence="2 3" key="1">
    <citation type="journal article" date="2023" name="Plants (Basel)">
        <title>Bridging the Gap: Combining Genomics and Transcriptomics Approaches to Understand Stylosanthes scabra, an Orphan Legume from the Brazilian Caatinga.</title>
        <authorList>
            <person name="Ferreira-Neto J.R.C."/>
            <person name="da Silva M.D."/>
            <person name="Binneck E."/>
            <person name="de Melo N.F."/>
            <person name="da Silva R.H."/>
            <person name="de Melo A.L.T.M."/>
            <person name="Pandolfi V."/>
            <person name="Bustamante F.O."/>
            <person name="Brasileiro-Vidal A.C."/>
            <person name="Benko-Iseppon A.M."/>
        </authorList>
    </citation>
    <scope>NUCLEOTIDE SEQUENCE [LARGE SCALE GENOMIC DNA]</scope>
    <source>
        <tissue evidence="2">Leaves</tissue>
    </source>
</reference>
<evidence type="ECO:0000256" key="1">
    <source>
        <dbReference type="SAM" id="Phobius"/>
    </source>
</evidence>
<keyword evidence="3" id="KW-1185">Reference proteome</keyword>
<keyword evidence="1" id="KW-0472">Membrane</keyword>
<keyword evidence="1" id="KW-1133">Transmembrane helix</keyword>
<proteinExistence type="predicted"/>
<evidence type="ECO:0008006" key="4">
    <source>
        <dbReference type="Google" id="ProtNLM"/>
    </source>
</evidence>
<dbReference type="EMBL" id="JASCZI010211458">
    <property type="protein sequence ID" value="MED6191881.1"/>
    <property type="molecule type" value="Genomic_DNA"/>
</dbReference>